<evidence type="ECO:0000313" key="6">
    <source>
        <dbReference type="EMBL" id="QER67001.1"/>
    </source>
</evidence>
<dbReference type="Pfam" id="PF01081">
    <property type="entry name" value="Aldolase"/>
    <property type="match status" value="1"/>
</dbReference>
<dbReference type="GO" id="GO:0008675">
    <property type="term" value="F:2-dehydro-3-deoxy-phosphogluconate aldolase activity"/>
    <property type="evidence" value="ECO:0007669"/>
    <property type="project" value="UniProtKB-EC"/>
</dbReference>
<dbReference type="CDD" id="cd00452">
    <property type="entry name" value="KDPG_aldolase"/>
    <property type="match status" value="1"/>
</dbReference>
<dbReference type="NCBIfam" id="NF005119">
    <property type="entry name" value="PRK06552.1"/>
    <property type="match status" value="1"/>
</dbReference>
<dbReference type="EMBL" id="CP043939">
    <property type="protein sequence ID" value="QER67001.1"/>
    <property type="molecule type" value="Genomic_DNA"/>
</dbReference>
<dbReference type="PANTHER" id="PTHR30246">
    <property type="entry name" value="2-KETO-3-DEOXY-6-PHOSPHOGLUCONATE ALDOLASE"/>
    <property type="match status" value="1"/>
</dbReference>
<accession>A0A5P1X3G8</accession>
<dbReference type="OrthoDB" id="9802667at2"/>
<comment type="similarity">
    <text evidence="2">Belongs to the KHG/KDPG aldolase family.</text>
</comment>
<sequence length="214" mass="22497">MKRFETLSQIQDAGIIAVVGAETADKAIKVVEALVAGGIKGIELTFTVPQADQVISQLAAKYAQTDVVIGTGTVLEPVTARLAINDGAQFLVSPLFDEGTAKMANLYQVPYLAGAFTITEIKTALEAGVDIVKMFLGAEASPSMVKAVMAPMPQLSIMPSGGVSLDNMEEWINAGVVALGAGGNLLKPADTDDYAGVTAMAKKFMTKYRQLKQK</sequence>
<gene>
    <name evidence="6" type="primary">eda</name>
    <name evidence="6" type="ORF">F0161_03340</name>
</gene>
<dbReference type="NCBIfam" id="TIGR01182">
    <property type="entry name" value="eda"/>
    <property type="match status" value="1"/>
</dbReference>
<comment type="subunit">
    <text evidence="3">Homotrimer.</text>
</comment>
<evidence type="ECO:0000256" key="2">
    <source>
        <dbReference type="ARBA" id="ARBA00006906"/>
    </source>
</evidence>
<protein>
    <submittedName>
        <fullName evidence="6">Bifunctional 4-hydroxy-2-oxoglutarate aldolase/2-dehydro-3-deoxy-phosphogluconate aldolase</fullName>
        <ecNumber evidence="6">4.1.2.14</ecNumber>
        <ecNumber evidence="6">4.1.3.16</ecNumber>
    </submittedName>
</protein>
<keyword evidence="7" id="KW-1185">Reference proteome</keyword>
<evidence type="ECO:0000256" key="4">
    <source>
        <dbReference type="ARBA" id="ARBA00023239"/>
    </source>
</evidence>
<dbReference type="InterPro" id="IPR000887">
    <property type="entry name" value="Aldlse_KDPG_KHG"/>
</dbReference>
<dbReference type="PANTHER" id="PTHR30246:SF1">
    <property type="entry name" value="2-DEHYDRO-3-DEOXY-6-PHOSPHOGALACTONATE ALDOLASE-RELATED"/>
    <property type="match status" value="1"/>
</dbReference>
<dbReference type="KEGG" id="lnn:F0161_03340"/>
<keyword evidence="5" id="KW-0119">Carbohydrate metabolism</keyword>
<dbReference type="Gene3D" id="3.20.20.70">
    <property type="entry name" value="Aldolase class I"/>
    <property type="match status" value="1"/>
</dbReference>
<proteinExistence type="inferred from homology"/>
<dbReference type="EC" id="4.1.3.16" evidence="6"/>
<dbReference type="EC" id="4.1.2.14" evidence="6"/>
<dbReference type="RefSeq" id="WP_150203724.1">
    <property type="nucleotide sequence ID" value="NZ_CP043939.1"/>
</dbReference>
<organism evidence="6 7">
    <name type="scientific">Paucilactobacillus nenjiangensis</name>
    <dbReference type="NCBI Taxonomy" id="1296540"/>
    <lineage>
        <taxon>Bacteria</taxon>
        <taxon>Bacillati</taxon>
        <taxon>Bacillota</taxon>
        <taxon>Bacilli</taxon>
        <taxon>Lactobacillales</taxon>
        <taxon>Lactobacillaceae</taxon>
        <taxon>Paucilactobacillus</taxon>
    </lineage>
</organism>
<dbReference type="SUPFAM" id="SSF51569">
    <property type="entry name" value="Aldolase"/>
    <property type="match status" value="1"/>
</dbReference>
<dbReference type="AlphaFoldDB" id="A0A5P1X3G8"/>
<keyword evidence="4 6" id="KW-0456">Lyase</keyword>
<name>A0A5P1X3G8_9LACO</name>
<evidence type="ECO:0000256" key="3">
    <source>
        <dbReference type="ARBA" id="ARBA00011233"/>
    </source>
</evidence>
<evidence type="ECO:0000256" key="1">
    <source>
        <dbReference type="ARBA" id="ARBA00004761"/>
    </source>
</evidence>
<evidence type="ECO:0000256" key="5">
    <source>
        <dbReference type="ARBA" id="ARBA00023277"/>
    </source>
</evidence>
<dbReference type="Proteomes" id="UP000325295">
    <property type="component" value="Chromosome"/>
</dbReference>
<comment type="pathway">
    <text evidence="1">Carbohydrate acid metabolism.</text>
</comment>
<dbReference type="InterPro" id="IPR013785">
    <property type="entry name" value="Aldolase_TIM"/>
</dbReference>
<dbReference type="GO" id="GO:0008700">
    <property type="term" value="F:(R,S)-4-hydroxy-2-oxoglutarate aldolase activity"/>
    <property type="evidence" value="ECO:0007669"/>
    <property type="project" value="UniProtKB-EC"/>
</dbReference>
<evidence type="ECO:0000313" key="7">
    <source>
        <dbReference type="Proteomes" id="UP000325295"/>
    </source>
</evidence>
<reference evidence="6 7" key="1">
    <citation type="submission" date="2019-09" db="EMBL/GenBank/DDBJ databases">
        <title>Complete Genome Sequence of Lactobacillus nenjiangensis SH-Y15, isolated from sauerkraut.</title>
        <authorList>
            <person name="Yang H."/>
        </authorList>
    </citation>
    <scope>NUCLEOTIDE SEQUENCE [LARGE SCALE GENOMIC DNA]</scope>
    <source>
        <strain evidence="6 7">SH-Y15</strain>
    </source>
</reference>